<reference evidence="2 3" key="1">
    <citation type="submission" date="2021-06" db="EMBL/GenBank/DDBJ databases">
        <title>Caerostris darwini draft genome.</title>
        <authorList>
            <person name="Kono N."/>
            <person name="Arakawa K."/>
        </authorList>
    </citation>
    <scope>NUCLEOTIDE SEQUENCE [LARGE SCALE GENOMIC DNA]</scope>
</reference>
<keyword evidence="1" id="KW-0732">Signal</keyword>
<gene>
    <name evidence="2" type="ORF">CDAR_457131</name>
</gene>
<feature type="signal peptide" evidence="1">
    <location>
        <begin position="1"/>
        <end position="28"/>
    </location>
</feature>
<dbReference type="EMBL" id="BPLQ01002611">
    <property type="protein sequence ID" value="GIX94425.1"/>
    <property type="molecule type" value="Genomic_DNA"/>
</dbReference>
<protein>
    <recommendedName>
        <fullName evidence="4">Secreted protein</fullName>
    </recommendedName>
</protein>
<accession>A0AAV4PCW9</accession>
<sequence length="93" mass="9908">MLCNIVSITVSLSYILFFCLLLLSGGVAKISISGSTAEKVHLPVGGLRMRTDDFNQAPVTVMTEGPCVGENRFPSATMSLRKCHAHSATCAYA</sequence>
<proteinExistence type="predicted"/>
<name>A0AAV4PCW9_9ARAC</name>
<comment type="caution">
    <text evidence="2">The sequence shown here is derived from an EMBL/GenBank/DDBJ whole genome shotgun (WGS) entry which is preliminary data.</text>
</comment>
<dbReference type="AlphaFoldDB" id="A0AAV4PCW9"/>
<evidence type="ECO:0000313" key="3">
    <source>
        <dbReference type="Proteomes" id="UP001054837"/>
    </source>
</evidence>
<organism evidence="2 3">
    <name type="scientific">Caerostris darwini</name>
    <dbReference type="NCBI Taxonomy" id="1538125"/>
    <lineage>
        <taxon>Eukaryota</taxon>
        <taxon>Metazoa</taxon>
        <taxon>Ecdysozoa</taxon>
        <taxon>Arthropoda</taxon>
        <taxon>Chelicerata</taxon>
        <taxon>Arachnida</taxon>
        <taxon>Araneae</taxon>
        <taxon>Araneomorphae</taxon>
        <taxon>Entelegynae</taxon>
        <taxon>Araneoidea</taxon>
        <taxon>Araneidae</taxon>
        <taxon>Caerostris</taxon>
    </lineage>
</organism>
<evidence type="ECO:0000256" key="1">
    <source>
        <dbReference type="SAM" id="SignalP"/>
    </source>
</evidence>
<evidence type="ECO:0008006" key="4">
    <source>
        <dbReference type="Google" id="ProtNLM"/>
    </source>
</evidence>
<feature type="chain" id="PRO_5043977479" description="Secreted protein" evidence="1">
    <location>
        <begin position="29"/>
        <end position="93"/>
    </location>
</feature>
<dbReference type="Proteomes" id="UP001054837">
    <property type="component" value="Unassembled WGS sequence"/>
</dbReference>
<evidence type="ECO:0000313" key="2">
    <source>
        <dbReference type="EMBL" id="GIX94425.1"/>
    </source>
</evidence>
<keyword evidence="3" id="KW-1185">Reference proteome</keyword>